<accession>A0A5C3KWD0</accession>
<feature type="compositionally biased region" description="Polar residues" evidence="1">
    <location>
        <begin position="13"/>
        <end position="24"/>
    </location>
</feature>
<feature type="compositionally biased region" description="Polar residues" evidence="1">
    <location>
        <begin position="267"/>
        <end position="277"/>
    </location>
</feature>
<dbReference type="Gene3D" id="1.20.1280.50">
    <property type="match status" value="1"/>
</dbReference>
<reference evidence="2 3" key="1">
    <citation type="journal article" date="2019" name="Nat. Ecol. Evol.">
        <title>Megaphylogeny resolves global patterns of mushroom evolution.</title>
        <authorList>
            <person name="Varga T."/>
            <person name="Krizsan K."/>
            <person name="Foldi C."/>
            <person name="Dima B."/>
            <person name="Sanchez-Garcia M."/>
            <person name="Sanchez-Ramirez S."/>
            <person name="Szollosi G.J."/>
            <person name="Szarkandi J.G."/>
            <person name="Papp V."/>
            <person name="Albert L."/>
            <person name="Andreopoulos W."/>
            <person name="Angelini C."/>
            <person name="Antonin V."/>
            <person name="Barry K.W."/>
            <person name="Bougher N.L."/>
            <person name="Buchanan P."/>
            <person name="Buyck B."/>
            <person name="Bense V."/>
            <person name="Catcheside P."/>
            <person name="Chovatia M."/>
            <person name="Cooper J."/>
            <person name="Damon W."/>
            <person name="Desjardin D."/>
            <person name="Finy P."/>
            <person name="Geml J."/>
            <person name="Haridas S."/>
            <person name="Hughes K."/>
            <person name="Justo A."/>
            <person name="Karasinski D."/>
            <person name="Kautmanova I."/>
            <person name="Kiss B."/>
            <person name="Kocsube S."/>
            <person name="Kotiranta H."/>
            <person name="LaButti K.M."/>
            <person name="Lechner B.E."/>
            <person name="Liimatainen K."/>
            <person name="Lipzen A."/>
            <person name="Lukacs Z."/>
            <person name="Mihaltcheva S."/>
            <person name="Morgado L.N."/>
            <person name="Niskanen T."/>
            <person name="Noordeloos M.E."/>
            <person name="Ohm R.A."/>
            <person name="Ortiz-Santana B."/>
            <person name="Ovrebo C."/>
            <person name="Racz N."/>
            <person name="Riley R."/>
            <person name="Savchenko A."/>
            <person name="Shiryaev A."/>
            <person name="Soop K."/>
            <person name="Spirin V."/>
            <person name="Szebenyi C."/>
            <person name="Tomsovsky M."/>
            <person name="Tulloss R.E."/>
            <person name="Uehling J."/>
            <person name="Grigoriev I.V."/>
            <person name="Vagvolgyi C."/>
            <person name="Papp T."/>
            <person name="Martin F.M."/>
            <person name="Miettinen O."/>
            <person name="Hibbett D.S."/>
            <person name="Nagy L.G."/>
        </authorList>
    </citation>
    <scope>NUCLEOTIDE SEQUENCE [LARGE SCALE GENOMIC DNA]</scope>
    <source>
        <strain evidence="2 3">CBS 121175</strain>
    </source>
</reference>
<keyword evidence="3" id="KW-1185">Reference proteome</keyword>
<evidence type="ECO:0000313" key="3">
    <source>
        <dbReference type="Proteomes" id="UP000307440"/>
    </source>
</evidence>
<name>A0A5C3KWD0_COPMA</name>
<feature type="region of interest" description="Disordered" evidence="1">
    <location>
        <begin position="266"/>
        <end position="300"/>
    </location>
</feature>
<dbReference type="Proteomes" id="UP000307440">
    <property type="component" value="Unassembled WGS sequence"/>
</dbReference>
<dbReference type="EMBL" id="ML210196">
    <property type="protein sequence ID" value="TFK24724.1"/>
    <property type="molecule type" value="Genomic_DNA"/>
</dbReference>
<gene>
    <name evidence="2" type="ORF">FA15DRAFT_406598</name>
</gene>
<protein>
    <submittedName>
        <fullName evidence="2">Uncharacterized protein</fullName>
    </submittedName>
</protein>
<evidence type="ECO:0000313" key="2">
    <source>
        <dbReference type="EMBL" id="TFK24724.1"/>
    </source>
</evidence>
<organism evidence="2 3">
    <name type="scientific">Coprinopsis marcescibilis</name>
    <name type="common">Agaric fungus</name>
    <name type="synonym">Psathyrella marcescibilis</name>
    <dbReference type="NCBI Taxonomy" id="230819"/>
    <lineage>
        <taxon>Eukaryota</taxon>
        <taxon>Fungi</taxon>
        <taxon>Dikarya</taxon>
        <taxon>Basidiomycota</taxon>
        <taxon>Agaricomycotina</taxon>
        <taxon>Agaricomycetes</taxon>
        <taxon>Agaricomycetidae</taxon>
        <taxon>Agaricales</taxon>
        <taxon>Agaricineae</taxon>
        <taxon>Psathyrellaceae</taxon>
        <taxon>Coprinopsis</taxon>
    </lineage>
</organism>
<sequence>MDLKNTAPGSLPHSGTNNSLKSGSESTVTATLNLCNTLEQWRDGRLAQGGSPFSKIPDELCEEILVYVGVAPDPVQVKKNSSGDPPVFGWTKDLEHAVELFSPCNDPKAAIWSLSLVCARWRRIVRGCPQLYTNIKVEGIRHRKKQVWEAKKRITLVCLKLSGKLSLNLHFVASRKYWSTSPNSNDLDQEHLKKFFDSAPRWKSLIFMVQFLNWFEQPNGQEDIVHLAYPLTLPASLPYLSSIRIGGQRHHSQPLSISATWMHGPICSQQSNPNGPKSRTLPPPSASKVAENAGSPFCLK</sequence>
<proteinExistence type="predicted"/>
<dbReference type="AlphaFoldDB" id="A0A5C3KWD0"/>
<feature type="region of interest" description="Disordered" evidence="1">
    <location>
        <begin position="1"/>
        <end position="24"/>
    </location>
</feature>
<evidence type="ECO:0000256" key="1">
    <source>
        <dbReference type="SAM" id="MobiDB-lite"/>
    </source>
</evidence>